<accession>A0A644SYG5</accession>
<organism evidence="1">
    <name type="scientific">bioreactor metagenome</name>
    <dbReference type="NCBI Taxonomy" id="1076179"/>
    <lineage>
        <taxon>unclassified sequences</taxon>
        <taxon>metagenomes</taxon>
        <taxon>ecological metagenomes</taxon>
    </lineage>
</organism>
<dbReference type="AlphaFoldDB" id="A0A644SYG5"/>
<gene>
    <name evidence="1" type="ORF">SDC9_05218</name>
</gene>
<comment type="caution">
    <text evidence="1">The sequence shown here is derived from an EMBL/GenBank/DDBJ whole genome shotgun (WGS) entry which is preliminary data.</text>
</comment>
<protein>
    <submittedName>
        <fullName evidence="1">Uncharacterized protein</fullName>
    </submittedName>
</protein>
<dbReference type="EMBL" id="VSSQ01000010">
    <property type="protein sequence ID" value="MPL59663.1"/>
    <property type="molecule type" value="Genomic_DNA"/>
</dbReference>
<proteinExistence type="predicted"/>
<name>A0A644SYG5_9ZZZZ</name>
<sequence length="286" mass="30970">MTWQGSDYMKWLLSLTCLLVGLPTVLCAQTVEHQRTAASDRNDFLCTLSYSSVFYSISTDGIPSLELDSALGIDLRFWGKIGFSGSIPFIVLTRPRKYSGNESAIALGDPTISMTATGRTGAWQLSAQLGYSYPLGIWNPYQAKQFKLMSGNGYHRIEGSVSALRYMDPMTAGFSVGAEHCFGKSYRFGLGTIPLSVSLGFFATEALNGAAALSAGVYQRYSSAPEINGVPEESAGKYSLSASVSLLLYRNQRSLSIGLSKSLSDLSSPAALRAELTFTFQTEDKR</sequence>
<evidence type="ECO:0000313" key="1">
    <source>
        <dbReference type="EMBL" id="MPL59663.1"/>
    </source>
</evidence>
<reference evidence="1" key="1">
    <citation type="submission" date="2019-08" db="EMBL/GenBank/DDBJ databases">
        <authorList>
            <person name="Kucharzyk K."/>
            <person name="Murdoch R.W."/>
            <person name="Higgins S."/>
            <person name="Loffler F."/>
        </authorList>
    </citation>
    <scope>NUCLEOTIDE SEQUENCE</scope>
</reference>